<dbReference type="Ensembl" id="ENSAMXT00000047230.1">
    <property type="protein sequence ID" value="ENSAMXP00000053986.1"/>
    <property type="gene ID" value="ENSAMXG00000029953.1"/>
</dbReference>
<dbReference type="InParanoid" id="A0A3B1KJH1"/>
<evidence type="ECO:0008006" key="3">
    <source>
        <dbReference type="Google" id="ProtNLM"/>
    </source>
</evidence>
<reference evidence="2" key="1">
    <citation type="submission" date="2013-03" db="EMBL/GenBank/DDBJ databases">
        <authorList>
            <person name="Jeffery W."/>
            <person name="Warren W."/>
            <person name="Wilson R.K."/>
        </authorList>
    </citation>
    <scope>NUCLEOTIDE SEQUENCE</scope>
    <source>
        <strain evidence="2">female</strain>
    </source>
</reference>
<accession>A0A3B1KJH1</accession>
<dbReference type="PANTHER" id="PTHR45913">
    <property type="entry name" value="EPM2A-INTERACTING PROTEIN 1"/>
    <property type="match status" value="1"/>
</dbReference>
<dbReference type="AlphaFoldDB" id="A0A3B1KJH1"/>
<protein>
    <recommendedName>
        <fullName evidence="3">DUF4371 domain-containing protein</fullName>
    </recommendedName>
</protein>
<reference evidence="1" key="3">
    <citation type="submission" date="2025-08" db="UniProtKB">
        <authorList>
            <consortium name="Ensembl"/>
        </authorList>
    </citation>
    <scope>IDENTIFICATION</scope>
</reference>
<dbReference type="GeneTree" id="ENSGT00940000160436"/>
<reference evidence="2" key="2">
    <citation type="journal article" date="2014" name="Nat. Commun.">
        <title>The cavefish genome reveals candidate genes for eye loss.</title>
        <authorList>
            <person name="McGaugh S.E."/>
            <person name="Gross J.B."/>
            <person name="Aken B."/>
            <person name="Blin M."/>
            <person name="Borowsky R."/>
            <person name="Chalopin D."/>
            <person name="Hinaux H."/>
            <person name="Jeffery W.R."/>
            <person name="Keene A."/>
            <person name="Ma L."/>
            <person name="Minx P."/>
            <person name="Murphy D."/>
            <person name="O'Quin K.E."/>
            <person name="Retaux S."/>
            <person name="Rohner N."/>
            <person name="Searle S.M."/>
            <person name="Stahl B.A."/>
            <person name="Tabin C."/>
            <person name="Volff J.N."/>
            <person name="Yoshizawa M."/>
            <person name="Warren W.C."/>
        </authorList>
    </citation>
    <scope>NUCLEOTIDE SEQUENCE [LARGE SCALE GENOMIC DNA]</scope>
    <source>
        <strain evidence="2">female</strain>
    </source>
</reference>
<evidence type="ECO:0000313" key="2">
    <source>
        <dbReference type="Proteomes" id="UP000018467"/>
    </source>
</evidence>
<sequence length="564" mass="63292">MHSAQSPFHHTLHNTLNSSHTPSHALCTISIHHTLHNTLNSSHTLHNTLNSSHTPSHVLCTISIHHTHSITLSIHHTLLHMHSAQSLFITTHSITLSIHHTLLHSTLHNLHSSHTLLHIALCTISFITHTPSHALCTISIHHTLHNTLNSSHTPSHFTLVPHPMLVVKIHLQVSYHLTRLWIYADKRRKGCPTVLVCGNMLAKVSLKLSKLLRHLQAKHSTLWSKPVEFFERKLQELRGQKLVLQKATANQKALKAAFVILHWIAKTGKPHTLGEPFLQCAKETVSIMCGKCTADRLALIPVSNDTVANRIGCMAKDSSVYFALQLDESTDVSGEAQLLVYEFLFCHFCVAGYLCTYITLTGTSVWEYSALAAKRMLADLKRATSGRLFKILCQEMGLEEHQLLYHSEVLWLSRGNVLSRLYELRDEEKVGLDDMEKGSPLAYLADVFRRLNELKAGLKLCAFPALEEFLNNSTVSKGEICVLIQAHLDGMMTQFQQEMNGYAIPSLFTERSLPDFWISLVTGVPALVQLAARLNVEDDLRLFLSPTKPRTEHLCASMQAHPSH</sequence>
<dbReference type="STRING" id="7994.ENSAMXP00000053986"/>
<keyword evidence="2" id="KW-1185">Reference proteome</keyword>
<dbReference type="PANTHER" id="PTHR45913:SF19">
    <property type="entry name" value="LOW QUALITY PROTEIN: ZINC FINGER BED DOMAIN-CONTAINING PROTEIN 5-LIKE"/>
    <property type="match status" value="1"/>
</dbReference>
<dbReference type="Bgee" id="ENSAMXG00000029953">
    <property type="expression patterns" value="Expressed in muscle tissue and 10 other cell types or tissues"/>
</dbReference>
<dbReference type="Proteomes" id="UP000018467">
    <property type="component" value="Unassembled WGS sequence"/>
</dbReference>
<reference evidence="1" key="4">
    <citation type="submission" date="2025-09" db="UniProtKB">
        <authorList>
            <consortium name="Ensembl"/>
        </authorList>
    </citation>
    <scope>IDENTIFICATION</scope>
</reference>
<organism evidence="1 2">
    <name type="scientific">Astyanax mexicanus</name>
    <name type="common">Blind cave fish</name>
    <name type="synonym">Astyanax fasciatus mexicanus</name>
    <dbReference type="NCBI Taxonomy" id="7994"/>
    <lineage>
        <taxon>Eukaryota</taxon>
        <taxon>Metazoa</taxon>
        <taxon>Chordata</taxon>
        <taxon>Craniata</taxon>
        <taxon>Vertebrata</taxon>
        <taxon>Euteleostomi</taxon>
        <taxon>Actinopterygii</taxon>
        <taxon>Neopterygii</taxon>
        <taxon>Teleostei</taxon>
        <taxon>Ostariophysi</taxon>
        <taxon>Characiformes</taxon>
        <taxon>Characoidei</taxon>
        <taxon>Acestrorhamphidae</taxon>
        <taxon>Acestrorhamphinae</taxon>
        <taxon>Astyanax</taxon>
    </lineage>
</organism>
<evidence type="ECO:0000313" key="1">
    <source>
        <dbReference type="Ensembl" id="ENSAMXP00000053986.1"/>
    </source>
</evidence>
<proteinExistence type="predicted"/>
<name>A0A3B1KJH1_ASTMX</name>